<protein>
    <submittedName>
        <fullName evidence="2">Uncharacterized protein</fullName>
    </submittedName>
</protein>
<evidence type="ECO:0000313" key="2">
    <source>
        <dbReference type="EMBL" id="KAL2782338.1"/>
    </source>
</evidence>
<reference evidence="2 3" key="1">
    <citation type="submission" date="2024-07" db="EMBL/GenBank/DDBJ databases">
        <title>Section-level genome sequencing and comparative genomics of Aspergillus sections Usti and Cavernicolus.</title>
        <authorList>
            <consortium name="Lawrence Berkeley National Laboratory"/>
            <person name="Nybo J.L."/>
            <person name="Vesth T.C."/>
            <person name="Theobald S."/>
            <person name="Frisvad J.C."/>
            <person name="Larsen T.O."/>
            <person name="Kjaerboelling I."/>
            <person name="Rothschild-Mancinelli K."/>
            <person name="Lyhne E.K."/>
            <person name="Kogle M.E."/>
            <person name="Barry K."/>
            <person name="Clum A."/>
            <person name="Na H."/>
            <person name="Ledsgaard L."/>
            <person name="Lin J."/>
            <person name="Lipzen A."/>
            <person name="Kuo A."/>
            <person name="Riley R."/>
            <person name="Mondo S."/>
            <person name="Labutti K."/>
            <person name="Haridas S."/>
            <person name="Pangalinan J."/>
            <person name="Salamov A.A."/>
            <person name="Simmons B.A."/>
            <person name="Magnuson J.K."/>
            <person name="Chen J."/>
            <person name="Drula E."/>
            <person name="Henrissat B."/>
            <person name="Wiebenga A."/>
            <person name="Lubbers R.J."/>
            <person name="Gomes A.C."/>
            <person name="Makela M.R."/>
            <person name="Stajich J."/>
            <person name="Grigoriev I.V."/>
            <person name="Mortensen U.H."/>
            <person name="De Vries R.P."/>
            <person name="Baker S.E."/>
            <person name="Andersen M.R."/>
        </authorList>
    </citation>
    <scope>NUCLEOTIDE SEQUENCE [LARGE SCALE GENOMIC DNA]</scope>
    <source>
        <strain evidence="2 3">CBS 209.92</strain>
    </source>
</reference>
<evidence type="ECO:0000256" key="1">
    <source>
        <dbReference type="SAM" id="MobiDB-lite"/>
    </source>
</evidence>
<keyword evidence="3" id="KW-1185">Reference proteome</keyword>
<evidence type="ECO:0000313" key="3">
    <source>
        <dbReference type="Proteomes" id="UP001610563"/>
    </source>
</evidence>
<feature type="compositionally biased region" description="Basic and acidic residues" evidence="1">
    <location>
        <begin position="1"/>
        <end position="11"/>
    </location>
</feature>
<dbReference type="Proteomes" id="UP001610563">
    <property type="component" value="Unassembled WGS sequence"/>
</dbReference>
<gene>
    <name evidence="2" type="ORF">BJX66DRAFT_345945</name>
</gene>
<organism evidence="2 3">
    <name type="scientific">Aspergillus keveii</name>
    <dbReference type="NCBI Taxonomy" id="714993"/>
    <lineage>
        <taxon>Eukaryota</taxon>
        <taxon>Fungi</taxon>
        <taxon>Dikarya</taxon>
        <taxon>Ascomycota</taxon>
        <taxon>Pezizomycotina</taxon>
        <taxon>Eurotiomycetes</taxon>
        <taxon>Eurotiomycetidae</taxon>
        <taxon>Eurotiales</taxon>
        <taxon>Aspergillaceae</taxon>
        <taxon>Aspergillus</taxon>
        <taxon>Aspergillus subgen. Nidulantes</taxon>
    </lineage>
</organism>
<feature type="region of interest" description="Disordered" evidence="1">
    <location>
        <begin position="1"/>
        <end position="76"/>
    </location>
</feature>
<name>A0ABR4FGY1_9EURO</name>
<proteinExistence type="predicted"/>
<accession>A0ABR4FGY1</accession>
<dbReference type="EMBL" id="JBFTWV010000521">
    <property type="protein sequence ID" value="KAL2782338.1"/>
    <property type="molecule type" value="Genomic_DNA"/>
</dbReference>
<feature type="compositionally biased region" description="Basic and acidic residues" evidence="1">
    <location>
        <begin position="18"/>
        <end position="27"/>
    </location>
</feature>
<comment type="caution">
    <text evidence="2">The sequence shown here is derived from an EMBL/GenBank/DDBJ whole genome shotgun (WGS) entry which is preliminary data.</text>
</comment>
<sequence length="220" mass="23259">MDATGHDRRTPGDSPDDISNRRGEDTIRPACNDRGTRLSNIGGGTTPSAKAPISSGKLEDDGGGSFIPSLGSHSHSAGSVQDIEALSIGNAGRLCTRDAASGQIFKSSDTLGRPKVMTPQPQALPVKPCAPGPVHQLAPASAGSVRPSFTADECLVKVSEYVRLHAEAVTRDNQVQIKRLEETVRNFQAALGEVAAQRDHFKQRVGSLEAMGNQGRRIDL</sequence>